<feature type="compositionally biased region" description="Polar residues" evidence="1">
    <location>
        <begin position="25"/>
        <end position="39"/>
    </location>
</feature>
<sequence>ITRSGILETSTDDSTNNEDNKTDHTTTTSASNDESSHCPTTLMHDNEEANSNASTEVSDAIGAPTADDDYIDHNPLLNGYLLLDDDIELILNLYPDVENLGEEFYSNPDAF</sequence>
<proteinExistence type="predicted"/>
<keyword evidence="3" id="KW-1185">Reference proteome</keyword>
<feature type="non-terminal residue" evidence="2">
    <location>
        <position position="1"/>
    </location>
</feature>
<dbReference type="AlphaFoldDB" id="A0ABD2ZPM9"/>
<feature type="region of interest" description="Disordered" evidence="1">
    <location>
        <begin position="1"/>
        <end position="69"/>
    </location>
</feature>
<gene>
    <name evidence="2" type="ORF">ACH5RR_018289</name>
</gene>
<comment type="caution">
    <text evidence="2">The sequence shown here is derived from an EMBL/GenBank/DDBJ whole genome shotgun (WGS) entry which is preliminary data.</text>
</comment>
<dbReference type="Proteomes" id="UP001630127">
    <property type="component" value="Unassembled WGS sequence"/>
</dbReference>
<organism evidence="2 3">
    <name type="scientific">Cinchona calisaya</name>
    <dbReference type="NCBI Taxonomy" id="153742"/>
    <lineage>
        <taxon>Eukaryota</taxon>
        <taxon>Viridiplantae</taxon>
        <taxon>Streptophyta</taxon>
        <taxon>Embryophyta</taxon>
        <taxon>Tracheophyta</taxon>
        <taxon>Spermatophyta</taxon>
        <taxon>Magnoliopsida</taxon>
        <taxon>eudicotyledons</taxon>
        <taxon>Gunneridae</taxon>
        <taxon>Pentapetalae</taxon>
        <taxon>asterids</taxon>
        <taxon>lamiids</taxon>
        <taxon>Gentianales</taxon>
        <taxon>Rubiaceae</taxon>
        <taxon>Cinchonoideae</taxon>
        <taxon>Cinchoneae</taxon>
        <taxon>Cinchona</taxon>
    </lineage>
</organism>
<evidence type="ECO:0000313" key="3">
    <source>
        <dbReference type="Proteomes" id="UP001630127"/>
    </source>
</evidence>
<evidence type="ECO:0000256" key="1">
    <source>
        <dbReference type="SAM" id="MobiDB-lite"/>
    </source>
</evidence>
<accession>A0ABD2ZPM9</accession>
<protein>
    <submittedName>
        <fullName evidence="2">Uncharacterized protein</fullName>
    </submittedName>
</protein>
<evidence type="ECO:0000313" key="2">
    <source>
        <dbReference type="EMBL" id="KAL3520140.1"/>
    </source>
</evidence>
<reference evidence="2 3" key="1">
    <citation type="submission" date="2024-11" db="EMBL/GenBank/DDBJ databases">
        <title>A near-complete genome assembly of Cinchona calisaya.</title>
        <authorList>
            <person name="Lian D.C."/>
            <person name="Zhao X.W."/>
            <person name="Wei L."/>
        </authorList>
    </citation>
    <scope>NUCLEOTIDE SEQUENCE [LARGE SCALE GENOMIC DNA]</scope>
    <source>
        <tissue evidence="2">Nenye</tissue>
    </source>
</reference>
<feature type="compositionally biased region" description="Polar residues" evidence="1">
    <location>
        <begin position="1"/>
        <end position="14"/>
    </location>
</feature>
<dbReference type="EMBL" id="JBJUIK010000008">
    <property type="protein sequence ID" value="KAL3520140.1"/>
    <property type="molecule type" value="Genomic_DNA"/>
</dbReference>
<name>A0ABD2ZPM9_9GENT</name>